<dbReference type="Gene3D" id="1.10.1740.10">
    <property type="match status" value="1"/>
</dbReference>
<proteinExistence type="predicted"/>
<gene>
    <name evidence="6" type="ordered locus">Mahau_0883</name>
</gene>
<dbReference type="RefSeq" id="WP_013780511.1">
    <property type="nucleotide sequence ID" value="NC_015520.1"/>
</dbReference>
<dbReference type="InterPro" id="IPR000943">
    <property type="entry name" value="RNA_pol_sigma70"/>
</dbReference>
<name>F4A1W5_MAHA5</name>
<dbReference type="Pfam" id="PF04545">
    <property type="entry name" value="Sigma70_r4"/>
    <property type="match status" value="1"/>
</dbReference>
<dbReference type="PANTHER" id="PTHR30385">
    <property type="entry name" value="SIGMA FACTOR F FLAGELLAR"/>
    <property type="match status" value="1"/>
</dbReference>
<evidence type="ECO:0000313" key="6">
    <source>
        <dbReference type="EMBL" id="AEE96081.1"/>
    </source>
</evidence>
<dbReference type="STRING" id="697281.Mahau_0883"/>
<dbReference type="Pfam" id="PF04542">
    <property type="entry name" value="Sigma70_r2"/>
    <property type="match status" value="1"/>
</dbReference>
<dbReference type="GO" id="GO:0003677">
    <property type="term" value="F:DNA binding"/>
    <property type="evidence" value="ECO:0007669"/>
    <property type="project" value="UniProtKB-KW"/>
</dbReference>
<dbReference type="InterPro" id="IPR007627">
    <property type="entry name" value="RNA_pol_sigma70_r2"/>
</dbReference>
<dbReference type="GO" id="GO:0006352">
    <property type="term" value="P:DNA-templated transcription initiation"/>
    <property type="evidence" value="ECO:0007669"/>
    <property type="project" value="InterPro"/>
</dbReference>
<reference evidence="7" key="1">
    <citation type="submission" date="2010-11" db="EMBL/GenBank/DDBJ databases">
        <title>The complete genome of Mahella australiensis DSM 15567.</title>
        <authorList>
            <consortium name="US DOE Joint Genome Institute (JGI-PGF)"/>
            <person name="Lucas S."/>
            <person name="Copeland A."/>
            <person name="Lapidus A."/>
            <person name="Bruce D."/>
            <person name="Goodwin L."/>
            <person name="Pitluck S."/>
            <person name="Kyrpides N."/>
            <person name="Mavromatis K."/>
            <person name="Pagani I."/>
            <person name="Ivanova N."/>
            <person name="Teshima H."/>
            <person name="Brettin T."/>
            <person name="Detter J.C."/>
            <person name="Han C."/>
            <person name="Tapia R."/>
            <person name="Land M."/>
            <person name="Hauser L."/>
            <person name="Markowitz V."/>
            <person name="Cheng J.-F."/>
            <person name="Hugenholtz P."/>
            <person name="Woyke T."/>
            <person name="Wu D."/>
            <person name="Spring S."/>
            <person name="Pukall R."/>
            <person name="Steenblock K."/>
            <person name="Schneider S."/>
            <person name="Klenk H.-P."/>
            <person name="Eisen J.A."/>
        </authorList>
    </citation>
    <scope>NUCLEOTIDE SEQUENCE [LARGE SCALE GENOMIC DNA]</scope>
    <source>
        <strain evidence="7">DSM 15567 / CIP 107919 / 50-1 BON</strain>
    </source>
</reference>
<dbReference type="Proteomes" id="UP000008457">
    <property type="component" value="Chromosome"/>
</dbReference>
<dbReference type="SUPFAM" id="SSF88946">
    <property type="entry name" value="Sigma2 domain of RNA polymerase sigma factors"/>
    <property type="match status" value="1"/>
</dbReference>
<dbReference type="Gene3D" id="1.20.140.160">
    <property type="match status" value="1"/>
</dbReference>
<dbReference type="GO" id="GO:0003899">
    <property type="term" value="F:DNA-directed RNA polymerase activity"/>
    <property type="evidence" value="ECO:0007669"/>
    <property type="project" value="InterPro"/>
</dbReference>
<evidence type="ECO:0000259" key="5">
    <source>
        <dbReference type="PROSITE" id="PS00716"/>
    </source>
</evidence>
<feature type="domain" description="RNA polymerase sigma-70" evidence="5">
    <location>
        <begin position="209"/>
        <end position="235"/>
    </location>
</feature>
<keyword evidence="4" id="KW-0804">Transcription</keyword>
<dbReference type="InterPro" id="IPR013325">
    <property type="entry name" value="RNA_pol_sigma_r2"/>
</dbReference>
<dbReference type="CDD" id="cd06171">
    <property type="entry name" value="Sigma70_r4"/>
    <property type="match status" value="1"/>
</dbReference>
<dbReference type="PRINTS" id="PR00046">
    <property type="entry name" value="SIGMA70FCT"/>
</dbReference>
<dbReference type="InterPro" id="IPR012845">
    <property type="entry name" value="RNA_pol_sigma_FliA_WhiG"/>
</dbReference>
<dbReference type="EMBL" id="CP002360">
    <property type="protein sequence ID" value="AEE96081.1"/>
    <property type="molecule type" value="Genomic_DNA"/>
</dbReference>
<evidence type="ECO:0000256" key="3">
    <source>
        <dbReference type="ARBA" id="ARBA00023125"/>
    </source>
</evidence>
<dbReference type="InterPro" id="IPR007630">
    <property type="entry name" value="RNA_pol_sigma70_r4"/>
</dbReference>
<dbReference type="HOGENOM" id="CLU_014793_8_1_9"/>
<dbReference type="InterPro" id="IPR013324">
    <property type="entry name" value="RNA_pol_sigma_r3/r4-like"/>
</dbReference>
<dbReference type="NCBIfam" id="TIGR02479">
    <property type="entry name" value="FliA_WhiG"/>
    <property type="match status" value="1"/>
</dbReference>
<evidence type="ECO:0000256" key="2">
    <source>
        <dbReference type="ARBA" id="ARBA00023082"/>
    </source>
</evidence>
<dbReference type="eggNOG" id="COG1191">
    <property type="taxonomic scope" value="Bacteria"/>
</dbReference>
<keyword evidence="7" id="KW-1185">Reference proteome</keyword>
<dbReference type="NCBIfam" id="TIGR02937">
    <property type="entry name" value="sigma70-ECF"/>
    <property type="match status" value="1"/>
</dbReference>
<keyword evidence="2" id="KW-0731">Sigma factor</keyword>
<sequence>MDEKNIPIDKLWQEYKKTSSIEYRNKLAEHYAPMIKYIASRLMVYNTGDDLDDLIGYGVFGLLDAIERYDPSRDVKFETYASHRIRGAIIDNLRKKDVIPRSVRDKVKHLDAVYKQLEATSDKPVSDEDVCRYLGISIEQLDALYADINRFNCISLDEIFVDEWNIGDTESSESVYDRIELKQVLSEAVSKLSDREKQLLQLYYYDGLTLKEIGKVLGISESRVSQLHTKALLQLRSRLRKMQFIAG</sequence>
<dbReference type="PIRSF" id="PIRSF000770">
    <property type="entry name" value="RNA_pol_sigma-SigE/K"/>
    <property type="match status" value="1"/>
</dbReference>
<dbReference type="InterPro" id="IPR014284">
    <property type="entry name" value="RNA_pol_sigma-70_dom"/>
</dbReference>
<protein>
    <submittedName>
        <fullName evidence="6">RNA polymerase, sigma 28 subunit, FliA/WhiG</fullName>
    </submittedName>
</protein>
<dbReference type="KEGG" id="mas:Mahau_0883"/>
<dbReference type="SUPFAM" id="SSF88659">
    <property type="entry name" value="Sigma3 and sigma4 domains of RNA polymerase sigma factors"/>
    <property type="match status" value="2"/>
</dbReference>
<reference evidence="6 7" key="2">
    <citation type="journal article" date="2011" name="Stand. Genomic Sci.">
        <title>Complete genome sequence of Mahella australiensis type strain (50-1 BON).</title>
        <authorList>
            <person name="Sikorski J."/>
            <person name="Teshima H."/>
            <person name="Nolan M."/>
            <person name="Lucas S."/>
            <person name="Hammon N."/>
            <person name="Deshpande S."/>
            <person name="Cheng J.F."/>
            <person name="Pitluck S."/>
            <person name="Liolios K."/>
            <person name="Pagani I."/>
            <person name="Ivanova N."/>
            <person name="Huntemann M."/>
            <person name="Mavromatis K."/>
            <person name="Ovchinikova G."/>
            <person name="Pati A."/>
            <person name="Tapia R."/>
            <person name="Han C."/>
            <person name="Goodwin L."/>
            <person name="Chen A."/>
            <person name="Palaniappan K."/>
            <person name="Land M."/>
            <person name="Hauser L."/>
            <person name="Ngatchou-Djao O.D."/>
            <person name="Rohde M."/>
            <person name="Pukall R."/>
            <person name="Spring S."/>
            <person name="Abt B."/>
            <person name="Goker M."/>
            <person name="Detter J.C."/>
            <person name="Woyke T."/>
            <person name="Bristow J."/>
            <person name="Markowitz V."/>
            <person name="Hugenholtz P."/>
            <person name="Eisen J.A."/>
            <person name="Kyrpides N.C."/>
            <person name="Klenk H.P."/>
            <person name="Lapidus A."/>
        </authorList>
    </citation>
    <scope>NUCLEOTIDE SEQUENCE [LARGE SCALE GENOMIC DNA]</scope>
    <source>
        <strain evidence="7">DSM 15567 / CIP 107919 / 50-1 BON</strain>
    </source>
</reference>
<dbReference type="PROSITE" id="PS00716">
    <property type="entry name" value="SIGMA70_2"/>
    <property type="match status" value="1"/>
</dbReference>
<dbReference type="AlphaFoldDB" id="F4A1W5"/>
<keyword evidence="3" id="KW-0238">DNA-binding</keyword>
<accession>F4A1W5</accession>
<evidence type="ECO:0000256" key="1">
    <source>
        <dbReference type="ARBA" id="ARBA00023015"/>
    </source>
</evidence>
<dbReference type="NCBIfam" id="NF005413">
    <property type="entry name" value="PRK06986.1"/>
    <property type="match status" value="1"/>
</dbReference>
<dbReference type="GO" id="GO:0016987">
    <property type="term" value="F:sigma factor activity"/>
    <property type="evidence" value="ECO:0007669"/>
    <property type="project" value="UniProtKB-KW"/>
</dbReference>
<keyword evidence="1" id="KW-0805">Transcription regulation</keyword>
<evidence type="ECO:0000313" key="7">
    <source>
        <dbReference type="Proteomes" id="UP000008457"/>
    </source>
</evidence>
<dbReference type="PANTHER" id="PTHR30385:SF7">
    <property type="entry name" value="RNA POLYMERASE SIGMA FACTOR FLIA"/>
    <property type="match status" value="1"/>
</dbReference>
<organism evidence="6 7">
    <name type="scientific">Mahella australiensis (strain DSM 15567 / CIP 107919 / 50-1 BON)</name>
    <dbReference type="NCBI Taxonomy" id="697281"/>
    <lineage>
        <taxon>Bacteria</taxon>
        <taxon>Bacillati</taxon>
        <taxon>Bacillota</taxon>
        <taxon>Clostridia</taxon>
        <taxon>Thermoanaerobacterales</taxon>
        <taxon>Thermoanaerobacterales Family IV. Incertae Sedis</taxon>
        <taxon>Mahella</taxon>
    </lineage>
</organism>
<evidence type="ECO:0000256" key="4">
    <source>
        <dbReference type="ARBA" id="ARBA00023163"/>
    </source>
</evidence>